<protein>
    <submittedName>
        <fullName evidence="2">Uncharacterized protein</fullName>
    </submittedName>
</protein>
<dbReference type="STRING" id="1221996.QY95_02926"/>
<evidence type="ECO:0000313" key="2">
    <source>
        <dbReference type="EMBL" id="KKB36852.1"/>
    </source>
</evidence>
<proteinExistence type="predicted"/>
<name>A0A0F5HVH3_BACTR</name>
<keyword evidence="3" id="KW-1185">Reference proteome</keyword>
<feature type="region of interest" description="Disordered" evidence="1">
    <location>
        <begin position="25"/>
        <end position="44"/>
    </location>
</feature>
<comment type="caution">
    <text evidence="2">The sequence shown here is derived from an EMBL/GenBank/DDBJ whole genome shotgun (WGS) entry which is preliminary data.</text>
</comment>
<gene>
    <name evidence="2" type="ORF">QY95_02926</name>
</gene>
<evidence type="ECO:0000256" key="1">
    <source>
        <dbReference type="SAM" id="MobiDB-lite"/>
    </source>
</evidence>
<dbReference type="AlphaFoldDB" id="A0A0F5HVH3"/>
<evidence type="ECO:0000313" key="3">
    <source>
        <dbReference type="Proteomes" id="UP000031563"/>
    </source>
</evidence>
<sequence>MSTKRQDIKIVPLSKLYKRLPVGMEGARDSCGMSGTGETPQSEA</sequence>
<dbReference type="Proteomes" id="UP000031563">
    <property type="component" value="Unassembled WGS sequence"/>
</dbReference>
<accession>A0A0F5HLZ2</accession>
<dbReference type="EMBL" id="JWIR02000058">
    <property type="protein sequence ID" value="KKB36852.1"/>
    <property type="molecule type" value="Genomic_DNA"/>
</dbReference>
<reference evidence="2" key="1">
    <citation type="submission" date="2015-02" db="EMBL/GenBank/DDBJ databases">
        <title>Genome Assembly of Bacillaceae bacterium MTCC 8252.</title>
        <authorList>
            <person name="Verma A."/>
            <person name="Khatri I."/>
            <person name="Mual P."/>
            <person name="Subramanian S."/>
            <person name="Krishnamurthi S."/>
        </authorList>
    </citation>
    <scope>NUCLEOTIDE SEQUENCE [LARGE SCALE GENOMIC DNA]</scope>
    <source>
        <strain evidence="2">MTCC 8252</strain>
    </source>
</reference>
<organism evidence="2 3">
    <name type="scientific">Bacillus thermotolerans</name>
    <name type="common">Quasibacillus thermotolerans</name>
    <dbReference type="NCBI Taxonomy" id="1221996"/>
    <lineage>
        <taxon>Bacteria</taxon>
        <taxon>Bacillati</taxon>
        <taxon>Bacillota</taxon>
        <taxon>Bacilli</taxon>
        <taxon>Bacillales</taxon>
        <taxon>Bacillaceae</taxon>
        <taxon>Bacillus</taxon>
    </lineage>
</organism>
<accession>A0A0F5HVH3</accession>